<evidence type="ECO:0000313" key="6">
    <source>
        <dbReference type="Proteomes" id="UP000001640"/>
    </source>
</evidence>
<reference key="2">
    <citation type="submission" date="2011-08" db="EMBL/GenBank/DDBJ databases">
        <title>Genome sequence of Naumovozyma castellii.</title>
        <authorList>
            <person name="Gordon J.L."/>
            <person name="Armisen D."/>
            <person name="Proux-Wera E."/>
            <person name="OhEigeartaigh S.S."/>
            <person name="Byrne K.P."/>
            <person name="Wolfe K.H."/>
        </authorList>
    </citation>
    <scope>NUCLEOTIDE SEQUENCE</scope>
    <source>
        <strain>Type strain:CBS 4309</strain>
    </source>
</reference>
<dbReference type="GeneID" id="96904086"/>
<dbReference type="PANTHER" id="PTHR48027">
    <property type="entry name" value="HETEROGENEOUS NUCLEAR RIBONUCLEOPROTEIN 87F-RELATED"/>
    <property type="match status" value="1"/>
</dbReference>
<dbReference type="AlphaFoldDB" id="G0VG39"/>
<dbReference type="InParanoid" id="G0VG39"/>
<dbReference type="Pfam" id="PF00076">
    <property type="entry name" value="RRM_1"/>
    <property type="match status" value="2"/>
</dbReference>
<keyword evidence="6" id="KW-1185">Reference proteome</keyword>
<dbReference type="eggNOG" id="KOG0108">
    <property type="taxonomic scope" value="Eukaryota"/>
</dbReference>
<dbReference type="InterPro" id="IPR035979">
    <property type="entry name" value="RBD_domain_sf"/>
</dbReference>
<feature type="compositionally biased region" description="Basic and acidic residues" evidence="3">
    <location>
        <begin position="562"/>
        <end position="588"/>
    </location>
</feature>
<dbReference type="RefSeq" id="XP_003676815.1">
    <property type="nucleotide sequence ID" value="XM_003676767.1"/>
</dbReference>
<feature type="region of interest" description="Disordered" evidence="3">
    <location>
        <begin position="561"/>
        <end position="609"/>
    </location>
</feature>
<feature type="region of interest" description="Disordered" evidence="3">
    <location>
        <begin position="682"/>
        <end position="717"/>
    </location>
</feature>
<dbReference type="GO" id="GO:2000134">
    <property type="term" value="P:negative regulation of G1/S transition of mitotic cell cycle"/>
    <property type="evidence" value="ECO:0007669"/>
    <property type="project" value="EnsemblFungi"/>
</dbReference>
<dbReference type="GO" id="GO:0010494">
    <property type="term" value="C:cytoplasmic stress granule"/>
    <property type="evidence" value="ECO:0007669"/>
    <property type="project" value="EnsemblFungi"/>
</dbReference>
<gene>
    <name evidence="5" type="primary">NCAS0E03880</name>
    <name evidence="5" type="ordered locus">NCAS_0E03880</name>
</gene>
<dbReference type="EMBL" id="HE576756">
    <property type="protein sequence ID" value="CCC70458.1"/>
    <property type="molecule type" value="Genomic_DNA"/>
</dbReference>
<dbReference type="GO" id="GO:0003723">
    <property type="term" value="F:RNA binding"/>
    <property type="evidence" value="ECO:0007669"/>
    <property type="project" value="UniProtKB-UniRule"/>
</dbReference>
<dbReference type="KEGG" id="ncs:NCAS_0E03880"/>
<protein>
    <recommendedName>
        <fullName evidence="4">RRM domain-containing protein</fullName>
    </recommendedName>
</protein>
<sequence length="717" mass="82360">MSSNTTKQAEMTQEDEQKLEQDQPQFNNVPLEQLTNTNVMTIRLKWKQDDEEQVAQRRSVEKNIRKHILENFGHEVELRSIEPFQYLKDEARLQILEEKKDIYKFENGNEEFSQNYNNDEDKDGDWKYDLVQQFQFHNEAKLEKCRDSIDTFLHSKEDPSFPNCIEKWSISINKHALTHPGNIFIGGINHKIDESKIRALFEKFGSILSIKLFHDRLMNSNTNNSTSSNPIGYGFISFVLGSQASECINEFNGKIIEGTKLFLNYHVERKERERIQWSHIKENNDDEKFKCIFIGNLPTTLTDLTIDLILDKIKTELSEVLPSLQILSYYFPQSKNVNNNINNKSSPLKGYGFVNLGSHEQALKVIQTLDGLEWKGNRLVVNKAVQNAIHGTNNSNSNDINTRSSISSSSRSSSFIDFNTTHFIPTNAMAPPTVPPIISPSMYAQNQYYNYMPQQPYQMQARNNSFDDESMTEQPTPVVPPPMVGMISPPVATANLNPMFFLNNYNMMAPTYPLPIPSNNQQESNLYVKHIPLSWRDDELNDFFSQFGDIISSKVITVGGSKKLDNQNENDKENQEEQEQEHNDKNDQEVEEGGEEEEEEEDEDENLPVGFSRGYGFVCFENPLDASRAIMATDGVIISPNNILNVSFAQKRYKKLAKDKNTSEYNGNSLQFNKKFMEALMLQQSQQQPPPPPPSWNYPIFTPNNETNYVPPQPINE</sequence>
<feature type="domain" description="RRM" evidence="4">
    <location>
        <begin position="290"/>
        <end position="386"/>
    </location>
</feature>
<proteinExistence type="predicted"/>
<dbReference type="Proteomes" id="UP000001640">
    <property type="component" value="Chromosome 5"/>
</dbReference>
<evidence type="ECO:0000259" key="4">
    <source>
        <dbReference type="PROSITE" id="PS50102"/>
    </source>
</evidence>
<keyword evidence="1 2" id="KW-0694">RNA-binding</keyword>
<feature type="compositionally biased region" description="Acidic residues" evidence="3">
    <location>
        <begin position="589"/>
        <end position="606"/>
    </location>
</feature>
<dbReference type="SMART" id="SM00360">
    <property type="entry name" value="RRM"/>
    <property type="match status" value="3"/>
</dbReference>
<feature type="compositionally biased region" description="Polar residues" evidence="3">
    <location>
        <begin position="22"/>
        <end position="34"/>
    </location>
</feature>
<evidence type="ECO:0000256" key="2">
    <source>
        <dbReference type="PROSITE-ProRule" id="PRU00176"/>
    </source>
</evidence>
<accession>G0VG39</accession>
<feature type="compositionally biased region" description="Polar residues" evidence="3">
    <location>
        <begin position="1"/>
        <end position="11"/>
    </location>
</feature>
<dbReference type="FunCoup" id="G0VG39">
    <property type="interactions" value="280"/>
</dbReference>
<dbReference type="OrthoDB" id="6159137at2759"/>
<feature type="domain" description="RRM" evidence="4">
    <location>
        <begin position="524"/>
        <end position="651"/>
    </location>
</feature>
<dbReference type="HOGENOM" id="CLU_018630_0_0_1"/>
<evidence type="ECO:0000256" key="1">
    <source>
        <dbReference type="ARBA" id="ARBA00022884"/>
    </source>
</evidence>
<dbReference type="InterPro" id="IPR052462">
    <property type="entry name" value="SLIRP/GR-RBP-like"/>
</dbReference>
<dbReference type="OMA" id="INYHVER"/>
<evidence type="ECO:0000313" key="5">
    <source>
        <dbReference type="EMBL" id="CCC70458.1"/>
    </source>
</evidence>
<feature type="domain" description="RRM" evidence="4">
    <location>
        <begin position="181"/>
        <end position="268"/>
    </location>
</feature>
<feature type="region of interest" description="Disordered" evidence="3">
    <location>
        <begin position="1"/>
        <end position="34"/>
    </location>
</feature>
<dbReference type="InterPro" id="IPR012677">
    <property type="entry name" value="Nucleotide-bd_a/b_plait_sf"/>
</dbReference>
<dbReference type="CDD" id="cd00590">
    <property type="entry name" value="RRM_SF"/>
    <property type="match status" value="2"/>
</dbReference>
<organism evidence="5 6">
    <name type="scientific">Naumovozyma castellii</name>
    <name type="common">Yeast</name>
    <name type="synonym">Saccharomyces castellii</name>
    <dbReference type="NCBI Taxonomy" id="27288"/>
    <lineage>
        <taxon>Eukaryota</taxon>
        <taxon>Fungi</taxon>
        <taxon>Dikarya</taxon>
        <taxon>Ascomycota</taxon>
        <taxon>Saccharomycotina</taxon>
        <taxon>Saccharomycetes</taxon>
        <taxon>Saccharomycetales</taxon>
        <taxon>Saccharomycetaceae</taxon>
        <taxon>Naumovozyma</taxon>
    </lineage>
</organism>
<name>G0VG39_NAUCA</name>
<dbReference type="InterPro" id="IPR000504">
    <property type="entry name" value="RRM_dom"/>
</dbReference>
<dbReference type="Gene3D" id="3.30.70.330">
    <property type="match status" value="3"/>
</dbReference>
<dbReference type="PROSITE" id="PS50102">
    <property type="entry name" value="RRM"/>
    <property type="match status" value="3"/>
</dbReference>
<dbReference type="STRING" id="1064592.G0VG39"/>
<evidence type="ECO:0000256" key="3">
    <source>
        <dbReference type="SAM" id="MobiDB-lite"/>
    </source>
</evidence>
<reference evidence="5 6" key="1">
    <citation type="journal article" date="2011" name="Proc. Natl. Acad. Sci. U.S.A.">
        <title>Evolutionary erosion of yeast sex chromosomes by mating-type switching accidents.</title>
        <authorList>
            <person name="Gordon J.L."/>
            <person name="Armisen D."/>
            <person name="Proux-Wera E."/>
            <person name="Oheigeartaigh S.S."/>
            <person name="Byrne K.P."/>
            <person name="Wolfe K.H."/>
        </authorList>
    </citation>
    <scope>NUCLEOTIDE SEQUENCE [LARGE SCALE GENOMIC DNA]</scope>
    <source>
        <strain evidence="6">ATCC 76901 / BCRC 22586 / CBS 4309 / NBRC 1992 / NRRL Y-12630</strain>
    </source>
</reference>
<dbReference type="SUPFAM" id="SSF54928">
    <property type="entry name" value="RNA-binding domain, RBD"/>
    <property type="match status" value="3"/>
</dbReference>